<dbReference type="NCBIfam" id="TIGR00879">
    <property type="entry name" value="SP"/>
    <property type="match status" value="1"/>
</dbReference>
<evidence type="ECO:0000256" key="4">
    <source>
        <dbReference type="ARBA" id="ARBA00022692"/>
    </source>
</evidence>
<accession>A0A5M3MDQ6</accession>
<gene>
    <name evidence="11" type="ORF">CONPUDRAFT_129391</name>
</gene>
<dbReference type="Gene3D" id="1.20.1250.20">
    <property type="entry name" value="MFS general substrate transporter like domains"/>
    <property type="match status" value="1"/>
</dbReference>
<evidence type="ECO:0000256" key="6">
    <source>
        <dbReference type="ARBA" id="ARBA00023136"/>
    </source>
</evidence>
<dbReference type="PRINTS" id="PR00171">
    <property type="entry name" value="SUGRTRNSPORT"/>
</dbReference>
<evidence type="ECO:0000256" key="2">
    <source>
        <dbReference type="ARBA" id="ARBA00010992"/>
    </source>
</evidence>
<feature type="transmembrane region" description="Helical" evidence="9">
    <location>
        <begin position="459"/>
        <end position="480"/>
    </location>
</feature>
<dbReference type="RefSeq" id="XP_007772599.1">
    <property type="nucleotide sequence ID" value="XM_007774409.1"/>
</dbReference>
<dbReference type="GO" id="GO:0016020">
    <property type="term" value="C:membrane"/>
    <property type="evidence" value="ECO:0007669"/>
    <property type="project" value="UniProtKB-SubCell"/>
</dbReference>
<dbReference type="KEGG" id="cput:CONPUDRAFT_129391"/>
<dbReference type="InterPro" id="IPR003663">
    <property type="entry name" value="Sugar/inositol_transpt"/>
</dbReference>
<dbReference type="FunFam" id="1.20.1250.20:FF:000078">
    <property type="entry name" value="MFS maltose transporter, putative"/>
    <property type="match status" value="1"/>
</dbReference>
<comment type="caution">
    <text evidence="11">The sequence shown here is derived from an EMBL/GenBank/DDBJ whole genome shotgun (WGS) entry which is preliminary data.</text>
</comment>
<keyword evidence="5 9" id="KW-1133">Transmembrane helix</keyword>
<dbReference type="InterPro" id="IPR005828">
    <property type="entry name" value="MFS_sugar_transport-like"/>
</dbReference>
<evidence type="ECO:0000259" key="10">
    <source>
        <dbReference type="PROSITE" id="PS50850"/>
    </source>
</evidence>
<evidence type="ECO:0000313" key="11">
    <source>
        <dbReference type="EMBL" id="EIW77177.1"/>
    </source>
</evidence>
<feature type="transmembrane region" description="Helical" evidence="9">
    <location>
        <begin position="115"/>
        <end position="135"/>
    </location>
</feature>
<dbReference type="PANTHER" id="PTHR48022">
    <property type="entry name" value="PLASTIDIC GLUCOSE TRANSPORTER 4"/>
    <property type="match status" value="1"/>
</dbReference>
<dbReference type="PROSITE" id="PS00217">
    <property type="entry name" value="SUGAR_TRANSPORT_2"/>
    <property type="match status" value="1"/>
</dbReference>
<keyword evidence="3 8" id="KW-0813">Transport</keyword>
<dbReference type="InterPro" id="IPR020846">
    <property type="entry name" value="MFS_dom"/>
</dbReference>
<comment type="similarity">
    <text evidence="2 8">Belongs to the major facilitator superfamily. Sugar transporter (TC 2.A.1.1) family.</text>
</comment>
<dbReference type="Proteomes" id="UP000053558">
    <property type="component" value="Unassembled WGS sequence"/>
</dbReference>
<reference evidence="12" key="1">
    <citation type="journal article" date="2012" name="Science">
        <title>The Paleozoic origin of enzymatic lignin decomposition reconstructed from 31 fungal genomes.</title>
        <authorList>
            <person name="Floudas D."/>
            <person name="Binder M."/>
            <person name="Riley R."/>
            <person name="Barry K."/>
            <person name="Blanchette R.A."/>
            <person name="Henrissat B."/>
            <person name="Martinez A.T."/>
            <person name="Otillar R."/>
            <person name="Spatafora J.W."/>
            <person name="Yadav J.S."/>
            <person name="Aerts A."/>
            <person name="Benoit I."/>
            <person name="Boyd A."/>
            <person name="Carlson A."/>
            <person name="Copeland A."/>
            <person name="Coutinho P.M."/>
            <person name="de Vries R.P."/>
            <person name="Ferreira P."/>
            <person name="Findley K."/>
            <person name="Foster B."/>
            <person name="Gaskell J."/>
            <person name="Glotzer D."/>
            <person name="Gorecki P."/>
            <person name="Heitman J."/>
            <person name="Hesse C."/>
            <person name="Hori C."/>
            <person name="Igarashi K."/>
            <person name="Jurgens J.A."/>
            <person name="Kallen N."/>
            <person name="Kersten P."/>
            <person name="Kohler A."/>
            <person name="Kuees U."/>
            <person name="Kumar T.K.A."/>
            <person name="Kuo A."/>
            <person name="LaButti K."/>
            <person name="Larrondo L.F."/>
            <person name="Lindquist E."/>
            <person name="Ling A."/>
            <person name="Lombard V."/>
            <person name="Lucas S."/>
            <person name="Lundell T."/>
            <person name="Martin R."/>
            <person name="McLaughlin D.J."/>
            <person name="Morgenstern I."/>
            <person name="Morin E."/>
            <person name="Murat C."/>
            <person name="Nagy L.G."/>
            <person name="Nolan M."/>
            <person name="Ohm R.A."/>
            <person name="Patyshakuliyeva A."/>
            <person name="Rokas A."/>
            <person name="Ruiz-Duenas F.J."/>
            <person name="Sabat G."/>
            <person name="Salamov A."/>
            <person name="Samejima M."/>
            <person name="Schmutz J."/>
            <person name="Slot J.C."/>
            <person name="St John F."/>
            <person name="Stenlid J."/>
            <person name="Sun H."/>
            <person name="Sun S."/>
            <person name="Syed K."/>
            <person name="Tsang A."/>
            <person name="Wiebenga A."/>
            <person name="Young D."/>
            <person name="Pisabarro A."/>
            <person name="Eastwood D.C."/>
            <person name="Martin F."/>
            <person name="Cullen D."/>
            <person name="Grigoriev I.V."/>
            <person name="Hibbett D.S."/>
        </authorList>
    </citation>
    <scope>NUCLEOTIDE SEQUENCE [LARGE SCALE GENOMIC DNA]</scope>
    <source>
        <strain evidence="12">RWD-64-598 SS2</strain>
    </source>
</reference>
<feature type="transmembrane region" description="Helical" evidence="9">
    <location>
        <begin position="142"/>
        <end position="161"/>
    </location>
</feature>
<dbReference type="InterPro" id="IPR005829">
    <property type="entry name" value="Sugar_transporter_CS"/>
</dbReference>
<dbReference type="PANTHER" id="PTHR48022:SF51">
    <property type="entry name" value="ALPHA-GLUCOSIDE TRANSPORTER, PUTATIVE (AFU_ORTHOLOGUE AFUA_6G11920)-RELATED"/>
    <property type="match status" value="1"/>
</dbReference>
<dbReference type="PROSITE" id="PS50850">
    <property type="entry name" value="MFS"/>
    <property type="match status" value="1"/>
</dbReference>
<feature type="transmembrane region" description="Helical" evidence="9">
    <location>
        <begin position="393"/>
        <end position="412"/>
    </location>
</feature>
<evidence type="ECO:0000256" key="9">
    <source>
        <dbReference type="SAM" id="Phobius"/>
    </source>
</evidence>
<feature type="transmembrane region" description="Helical" evidence="9">
    <location>
        <begin position="198"/>
        <end position="222"/>
    </location>
</feature>
<feature type="transmembrane region" description="Helical" evidence="9">
    <location>
        <begin position="242"/>
        <end position="263"/>
    </location>
</feature>
<name>A0A5M3MDQ6_CONPW</name>
<dbReference type="AlphaFoldDB" id="A0A5M3MDQ6"/>
<dbReference type="InterPro" id="IPR036259">
    <property type="entry name" value="MFS_trans_sf"/>
</dbReference>
<protein>
    <submittedName>
        <fullName evidence="11">General substrate transporter</fullName>
    </submittedName>
</protein>
<evidence type="ECO:0000256" key="8">
    <source>
        <dbReference type="RuleBase" id="RU003346"/>
    </source>
</evidence>
<comment type="subcellular location">
    <subcellularLocation>
        <location evidence="1">Membrane</location>
        <topology evidence="1">Multi-pass membrane protein</topology>
    </subcellularLocation>
</comment>
<dbReference type="OrthoDB" id="6612291at2759"/>
<feature type="transmembrane region" description="Helical" evidence="9">
    <location>
        <begin position="365"/>
        <end position="386"/>
    </location>
</feature>
<evidence type="ECO:0000313" key="12">
    <source>
        <dbReference type="Proteomes" id="UP000053558"/>
    </source>
</evidence>
<keyword evidence="12" id="KW-1185">Reference proteome</keyword>
<dbReference type="Pfam" id="PF00083">
    <property type="entry name" value="Sugar_tr"/>
    <property type="match status" value="1"/>
</dbReference>
<comment type="catalytic activity">
    <reaction evidence="7">
        <text>myo-inositol(out) + H(+)(out) = myo-inositol(in) + H(+)(in)</text>
        <dbReference type="Rhea" id="RHEA:60364"/>
        <dbReference type="ChEBI" id="CHEBI:15378"/>
        <dbReference type="ChEBI" id="CHEBI:17268"/>
    </reaction>
</comment>
<dbReference type="InterPro" id="IPR050360">
    <property type="entry name" value="MFS_Sugar_Transporters"/>
</dbReference>
<feature type="transmembrane region" description="Helical" evidence="9">
    <location>
        <begin position="60"/>
        <end position="80"/>
    </location>
</feature>
<dbReference type="GO" id="GO:0005351">
    <property type="term" value="F:carbohydrate:proton symporter activity"/>
    <property type="evidence" value="ECO:0007669"/>
    <property type="project" value="TreeGrafter"/>
</dbReference>
<dbReference type="GeneID" id="19200196"/>
<dbReference type="EMBL" id="JH711584">
    <property type="protein sequence ID" value="EIW77177.1"/>
    <property type="molecule type" value="Genomic_DNA"/>
</dbReference>
<dbReference type="SUPFAM" id="SSF103473">
    <property type="entry name" value="MFS general substrate transporter"/>
    <property type="match status" value="1"/>
</dbReference>
<keyword evidence="4 9" id="KW-0812">Transmembrane</keyword>
<feature type="transmembrane region" description="Helical" evidence="9">
    <location>
        <begin position="424"/>
        <end position="447"/>
    </location>
</feature>
<evidence type="ECO:0000256" key="7">
    <source>
        <dbReference type="ARBA" id="ARBA00049119"/>
    </source>
</evidence>
<feature type="transmembrane region" description="Helical" evidence="9">
    <location>
        <begin position="492"/>
        <end position="512"/>
    </location>
</feature>
<feature type="transmembrane region" description="Helical" evidence="9">
    <location>
        <begin position="329"/>
        <end position="353"/>
    </location>
</feature>
<feature type="transmembrane region" description="Helical" evidence="9">
    <location>
        <begin position="167"/>
        <end position="186"/>
    </location>
</feature>
<feature type="domain" description="Major facilitator superfamily (MFS) profile" evidence="10">
    <location>
        <begin position="67"/>
        <end position="516"/>
    </location>
</feature>
<organism evidence="11 12">
    <name type="scientific">Coniophora puteana (strain RWD-64-598)</name>
    <name type="common">Brown rot fungus</name>
    <dbReference type="NCBI Taxonomy" id="741705"/>
    <lineage>
        <taxon>Eukaryota</taxon>
        <taxon>Fungi</taxon>
        <taxon>Dikarya</taxon>
        <taxon>Basidiomycota</taxon>
        <taxon>Agaricomycotina</taxon>
        <taxon>Agaricomycetes</taxon>
        <taxon>Agaricomycetidae</taxon>
        <taxon>Boletales</taxon>
        <taxon>Coniophorineae</taxon>
        <taxon>Coniophoraceae</taxon>
        <taxon>Coniophora</taxon>
    </lineage>
</organism>
<evidence type="ECO:0000256" key="1">
    <source>
        <dbReference type="ARBA" id="ARBA00004141"/>
    </source>
</evidence>
<sequence length="546" mass="59671">MAADERKKRRETSMSDVKEAVENIEEIGRGTSSPAVPALGALAKAAATDRALSPLQAIRLYWRAFFWCLFMCIGALLAGYDVQITGGLLSVPSFRRDFGFESGGQYILAASWQSAFNSASSVGCMLGGLSVGIISDKLGRRGTVGICGIISLVGIFIQFFTPAHNNGMLVAGKFINGISLGIYVATSSSYCVELSPTALRGITTAAVNLWVAFGQLLSNAAIRGAGARTDAYAYRIPFATQFIFPVILLLGLPFAPESPWWLVRKHRMEDAHRVIAWVGGANAQAVADTDTDVDLQLRQIRETIELEDYYARTSRLWDLFRGANRRRTAISCMVFVVQQSSGVTFVIGFSSYFFELAGFSDNASFDLGLVVTAVGVAGNLLVLYTLNRFGRRTIWNASLYGCAFVNLLIGFLSIRTTEGTRLGVVAFVIIYLFIYQAGLGPLGYTIYAEVPSSKLRSKAVGMGILTNQCCTMIVNIVVPYLVNPDEANLNGYVGFIFGGFAVLGSIWSWFYIPETKDRTIDELDVMFEERVPARKFASYTFKKADL</sequence>
<proteinExistence type="inferred from homology"/>
<dbReference type="OMA" id="ILPANWQ"/>
<evidence type="ECO:0000256" key="3">
    <source>
        <dbReference type="ARBA" id="ARBA00022448"/>
    </source>
</evidence>
<dbReference type="PROSITE" id="PS00216">
    <property type="entry name" value="SUGAR_TRANSPORT_1"/>
    <property type="match status" value="1"/>
</dbReference>
<evidence type="ECO:0000256" key="5">
    <source>
        <dbReference type="ARBA" id="ARBA00022989"/>
    </source>
</evidence>
<keyword evidence="6 9" id="KW-0472">Membrane</keyword>